<evidence type="ECO:0000259" key="12">
    <source>
        <dbReference type="PROSITE" id="PS51201"/>
    </source>
</evidence>
<proteinExistence type="inferred from homology"/>
<feature type="transmembrane region" description="Helical" evidence="11">
    <location>
        <begin position="6"/>
        <end position="24"/>
    </location>
</feature>
<dbReference type="GO" id="GO:0008324">
    <property type="term" value="F:monoatomic cation transmembrane transporter activity"/>
    <property type="evidence" value="ECO:0007669"/>
    <property type="project" value="InterPro"/>
</dbReference>
<evidence type="ECO:0000256" key="8">
    <source>
        <dbReference type="ARBA" id="ARBA00022989"/>
    </source>
</evidence>
<feature type="transmembrane region" description="Helical" evidence="11">
    <location>
        <begin position="177"/>
        <end position="203"/>
    </location>
</feature>
<feature type="transmembrane region" description="Helical" evidence="11">
    <location>
        <begin position="358"/>
        <end position="375"/>
    </location>
</feature>
<dbReference type="AlphaFoldDB" id="A0A369CJK2"/>
<dbReference type="GO" id="GO:1902600">
    <property type="term" value="P:proton transmembrane transport"/>
    <property type="evidence" value="ECO:0007669"/>
    <property type="project" value="InterPro"/>
</dbReference>
<evidence type="ECO:0000313" key="15">
    <source>
        <dbReference type="Proteomes" id="UP000252707"/>
    </source>
</evidence>
<evidence type="ECO:0000256" key="3">
    <source>
        <dbReference type="ARBA" id="ARBA00022448"/>
    </source>
</evidence>
<keyword evidence="5" id="KW-0633">Potassium transport</keyword>
<accession>A0A369CJK2</accession>
<organism evidence="14 15">
    <name type="scientific">Thioalbus denitrificans</name>
    <dbReference type="NCBI Taxonomy" id="547122"/>
    <lineage>
        <taxon>Bacteria</taxon>
        <taxon>Pseudomonadati</taxon>
        <taxon>Pseudomonadota</taxon>
        <taxon>Gammaproteobacteria</taxon>
        <taxon>Chromatiales</taxon>
        <taxon>Ectothiorhodospiraceae</taxon>
        <taxon>Thioalbus</taxon>
    </lineage>
</organism>
<feature type="transmembrane region" description="Helical" evidence="11">
    <location>
        <begin position="295"/>
        <end position="318"/>
    </location>
</feature>
<dbReference type="InterPro" id="IPR006153">
    <property type="entry name" value="Cation/H_exchanger_TM"/>
</dbReference>
<dbReference type="GO" id="GO:0012505">
    <property type="term" value="C:endomembrane system"/>
    <property type="evidence" value="ECO:0007669"/>
    <property type="project" value="UniProtKB-SubCell"/>
</dbReference>
<dbReference type="SUPFAM" id="SSF116726">
    <property type="entry name" value="TrkA C-terminal domain-like"/>
    <property type="match status" value="1"/>
</dbReference>
<dbReference type="EMBL" id="QPJY01000001">
    <property type="protein sequence ID" value="RCX33478.1"/>
    <property type="molecule type" value="Genomic_DNA"/>
</dbReference>
<feature type="transmembrane region" description="Helical" evidence="11">
    <location>
        <begin position="114"/>
        <end position="131"/>
    </location>
</feature>
<comment type="subcellular location">
    <subcellularLocation>
        <location evidence="1">Endomembrane system</location>
        <topology evidence="1">Multi-pass membrane protein</topology>
    </subcellularLocation>
</comment>
<comment type="similarity">
    <text evidence="2">Belongs to the monovalent cation:proton antiporter 2 (CPA2) transporter (TC 2.A.37) family.</text>
</comment>
<dbReference type="RefSeq" id="WP_114278309.1">
    <property type="nucleotide sequence ID" value="NZ_QPJY01000001.1"/>
</dbReference>
<protein>
    <submittedName>
        <fullName evidence="14">Kef-type potassium/proton antiporter (CPA2 family)</fullName>
    </submittedName>
</protein>
<sequence>MTYGILLEVLVLLASAVLVVALFRRLHLPPILAYLAVGMAVGPHGFGWIPDTEDTRLLAEFGVVFLMFTIGLEFSLPHLLAMRRTVLGLGGSQVLITTLLVGVAAWLLGRSPEAAFVTGGALAMSSTAIVTKQLAEQTEIHSRHGRQSIAVLLFQDLAVVPFLILIPALGSGGGGDLLALLTLTLAKGLLVFALLLAVGRWALRPLFREVAAARSAELFMLTVLLVTLGAAWLTHAAGMSLALGAFIAGMMIAETEFRHQVEADIRPFQDVLMGLFFVTVGMLFDLSALPAVWPWMLLLLAVILVFKTGLIMGLARLAGTETGVALRTGVTLAQGGEFSFVIISLALAYGLYQPAESQPLLMAIVLSMGLAPVLIRSSLVIAQRFCALSYGRGFSRMEDQVRESTQALQEQVIICGYGRMGQALARFLEQEGREYVALDLDPLRVREARDAGERVHYGDSTRREMLLSAGLMRAGALVVSYADTASAMKILEQVRQLRPGLPVLVRTRDASELDQLRAMGATEVFPETLESSLLLAGHLLVLLGVPVTRILRQTQAVRQAQYQSLRGFFPGLEPVPLADEDGARERLHAVSLPAAAHAVDRSLEELELERSGVTVTAVRRGDIRGPQPEPHTRLQEGDVLVLYGTPEALEQAEHRLLTGG</sequence>
<keyword evidence="4" id="KW-0050">Antiport</keyword>
<dbReference type="FunFam" id="3.40.50.720:FF:000036">
    <property type="entry name" value="Glutathione-regulated potassium-efflux system protein KefB"/>
    <property type="match status" value="1"/>
</dbReference>
<gene>
    <name evidence="14" type="ORF">DFQ59_101782</name>
</gene>
<evidence type="ECO:0000259" key="13">
    <source>
        <dbReference type="PROSITE" id="PS51202"/>
    </source>
</evidence>
<feature type="transmembrane region" description="Helical" evidence="11">
    <location>
        <begin position="86"/>
        <end position="108"/>
    </location>
</feature>
<dbReference type="InterPro" id="IPR036291">
    <property type="entry name" value="NAD(P)-bd_dom_sf"/>
</dbReference>
<evidence type="ECO:0000256" key="7">
    <source>
        <dbReference type="ARBA" id="ARBA00022958"/>
    </source>
</evidence>
<keyword evidence="7" id="KW-0630">Potassium</keyword>
<dbReference type="Proteomes" id="UP000252707">
    <property type="component" value="Unassembled WGS sequence"/>
</dbReference>
<dbReference type="GO" id="GO:0015297">
    <property type="term" value="F:antiporter activity"/>
    <property type="evidence" value="ECO:0007669"/>
    <property type="project" value="UniProtKB-KW"/>
</dbReference>
<dbReference type="PANTHER" id="PTHR46157">
    <property type="entry name" value="K(+) EFFLUX ANTIPORTER 3, CHLOROPLASTIC"/>
    <property type="match status" value="1"/>
</dbReference>
<dbReference type="Gene3D" id="3.30.70.1450">
    <property type="entry name" value="Regulator of K+ conductance, C-terminal domain"/>
    <property type="match status" value="1"/>
</dbReference>
<comment type="caution">
    <text evidence="14">The sequence shown here is derived from an EMBL/GenBank/DDBJ whole genome shotgun (WGS) entry which is preliminary data.</text>
</comment>
<evidence type="ECO:0000256" key="4">
    <source>
        <dbReference type="ARBA" id="ARBA00022449"/>
    </source>
</evidence>
<dbReference type="SUPFAM" id="SSF51735">
    <property type="entry name" value="NAD(P)-binding Rossmann-fold domains"/>
    <property type="match status" value="1"/>
</dbReference>
<feature type="transmembrane region" description="Helical" evidence="11">
    <location>
        <begin position="271"/>
        <end position="289"/>
    </location>
</feature>
<evidence type="ECO:0000256" key="10">
    <source>
        <dbReference type="ARBA" id="ARBA00023136"/>
    </source>
</evidence>
<dbReference type="NCBIfam" id="TIGR00932">
    <property type="entry name" value="2a37"/>
    <property type="match status" value="1"/>
</dbReference>
<keyword evidence="8 11" id="KW-1133">Transmembrane helix</keyword>
<keyword evidence="15" id="KW-1185">Reference proteome</keyword>
<dbReference type="InterPro" id="IPR006037">
    <property type="entry name" value="RCK_C"/>
</dbReference>
<evidence type="ECO:0000256" key="6">
    <source>
        <dbReference type="ARBA" id="ARBA00022692"/>
    </source>
</evidence>
<evidence type="ECO:0000256" key="11">
    <source>
        <dbReference type="SAM" id="Phobius"/>
    </source>
</evidence>
<evidence type="ECO:0000256" key="2">
    <source>
        <dbReference type="ARBA" id="ARBA00005551"/>
    </source>
</evidence>
<name>A0A369CJK2_9GAMM</name>
<dbReference type="PANTHER" id="PTHR46157:SF4">
    <property type="entry name" value="K(+) EFFLUX ANTIPORTER 3, CHLOROPLASTIC"/>
    <property type="match status" value="1"/>
</dbReference>
<reference evidence="14 15" key="1">
    <citation type="submission" date="2018-07" db="EMBL/GenBank/DDBJ databases">
        <title>Genomic Encyclopedia of Type Strains, Phase IV (KMG-IV): sequencing the most valuable type-strain genomes for metagenomic binning, comparative biology and taxonomic classification.</title>
        <authorList>
            <person name="Goeker M."/>
        </authorList>
    </citation>
    <scope>NUCLEOTIDE SEQUENCE [LARGE SCALE GENOMIC DNA]</scope>
    <source>
        <strain evidence="14 15">DSM 26407</strain>
    </source>
</reference>
<keyword evidence="9" id="KW-0406">Ion transport</keyword>
<feature type="transmembrane region" description="Helical" evidence="11">
    <location>
        <begin position="215"/>
        <end position="233"/>
    </location>
</feature>
<keyword evidence="3" id="KW-0813">Transport</keyword>
<dbReference type="Pfam" id="PF00999">
    <property type="entry name" value="Na_H_Exchanger"/>
    <property type="match status" value="1"/>
</dbReference>
<dbReference type="Pfam" id="PF02080">
    <property type="entry name" value="TrkA_C"/>
    <property type="match status" value="1"/>
</dbReference>
<feature type="transmembrane region" description="Helical" evidence="11">
    <location>
        <begin position="31"/>
        <end position="49"/>
    </location>
</feature>
<evidence type="ECO:0000256" key="5">
    <source>
        <dbReference type="ARBA" id="ARBA00022538"/>
    </source>
</evidence>
<evidence type="ECO:0000256" key="1">
    <source>
        <dbReference type="ARBA" id="ARBA00004127"/>
    </source>
</evidence>
<dbReference type="PROSITE" id="PS51201">
    <property type="entry name" value="RCK_N"/>
    <property type="match status" value="1"/>
</dbReference>
<dbReference type="Gene3D" id="3.40.50.720">
    <property type="entry name" value="NAD(P)-binding Rossmann-like Domain"/>
    <property type="match status" value="1"/>
</dbReference>
<dbReference type="InterPro" id="IPR004771">
    <property type="entry name" value="K/H_exchanger"/>
</dbReference>
<keyword evidence="6 11" id="KW-0812">Transmembrane</keyword>
<dbReference type="InterPro" id="IPR036721">
    <property type="entry name" value="RCK_C_sf"/>
</dbReference>
<feature type="transmembrane region" description="Helical" evidence="11">
    <location>
        <begin position="330"/>
        <end position="352"/>
    </location>
</feature>
<dbReference type="InterPro" id="IPR003148">
    <property type="entry name" value="RCK_N"/>
</dbReference>
<dbReference type="OrthoDB" id="9781411at2"/>
<dbReference type="Gene3D" id="1.20.1530.20">
    <property type="match status" value="1"/>
</dbReference>
<evidence type="ECO:0000256" key="9">
    <source>
        <dbReference type="ARBA" id="ARBA00023065"/>
    </source>
</evidence>
<dbReference type="PROSITE" id="PS51202">
    <property type="entry name" value="RCK_C"/>
    <property type="match status" value="1"/>
</dbReference>
<feature type="transmembrane region" description="Helical" evidence="11">
    <location>
        <begin position="151"/>
        <end position="171"/>
    </location>
</feature>
<keyword evidence="10 11" id="KW-0472">Membrane</keyword>
<dbReference type="GO" id="GO:0006813">
    <property type="term" value="P:potassium ion transport"/>
    <property type="evidence" value="ECO:0007669"/>
    <property type="project" value="UniProtKB-KW"/>
</dbReference>
<feature type="transmembrane region" description="Helical" evidence="11">
    <location>
        <begin position="55"/>
        <end position="74"/>
    </location>
</feature>
<evidence type="ECO:0000313" key="14">
    <source>
        <dbReference type="EMBL" id="RCX33478.1"/>
    </source>
</evidence>
<feature type="domain" description="RCK C-terminal" evidence="13">
    <location>
        <begin position="575"/>
        <end position="658"/>
    </location>
</feature>
<dbReference type="Pfam" id="PF02254">
    <property type="entry name" value="TrkA_N"/>
    <property type="match status" value="1"/>
</dbReference>
<dbReference type="GO" id="GO:0005886">
    <property type="term" value="C:plasma membrane"/>
    <property type="evidence" value="ECO:0007669"/>
    <property type="project" value="TreeGrafter"/>
</dbReference>
<dbReference type="InterPro" id="IPR038770">
    <property type="entry name" value="Na+/solute_symporter_sf"/>
</dbReference>
<feature type="domain" description="RCK N-terminal" evidence="12">
    <location>
        <begin position="409"/>
        <end position="526"/>
    </location>
</feature>